<sequence>MEVAEHFLMPAHFGKLIEILLIILKKSLELIVPANSHVGASAFGHPARKQMVQFQSPNVTAFKTMIPGMCCLVAAICTFDYALITSKLSANLKSDFMVVMQVPKMSSNQFPPFFFMWLRSILDIGQQRKIVSSLHTRIAGVGRGKGRHTFLGIYSITTLEENMVVDHNDLPQRIDTLLSDLREAESSNAVYREPALYLRTARKALGSIANQQPNGKKLTSF</sequence>
<evidence type="ECO:0000313" key="2">
    <source>
        <dbReference type="Proteomes" id="UP000252266"/>
    </source>
</evidence>
<organism evidence="1 2">
    <name type="scientific">Thalassospira xiamenensis</name>
    <dbReference type="NCBI Taxonomy" id="220697"/>
    <lineage>
        <taxon>Bacteria</taxon>
        <taxon>Pseudomonadati</taxon>
        <taxon>Pseudomonadota</taxon>
        <taxon>Alphaproteobacteria</taxon>
        <taxon>Rhodospirillales</taxon>
        <taxon>Thalassospiraceae</taxon>
        <taxon>Thalassospira</taxon>
    </lineage>
</organism>
<dbReference type="AlphaFoldDB" id="A0A367X8T4"/>
<reference evidence="1 2" key="1">
    <citation type="submission" date="2014-07" db="EMBL/GenBank/DDBJ databases">
        <title>Draft genome sequence of Thalassospira xiamenensis IB13.</title>
        <authorList>
            <person name="Lai Q."/>
            <person name="Shao Z."/>
        </authorList>
    </citation>
    <scope>NUCLEOTIDE SEQUENCE [LARGE SCALE GENOMIC DNA]</scope>
    <source>
        <strain evidence="1 2">IB13</strain>
    </source>
</reference>
<dbReference type="EMBL" id="JPWJ01000006">
    <property type="protein sequence ID" value="RCK50064.1"/>
    <property type="molecule type" value="Genomic_DNA"/>
</dbReference>
<dbReference type="Proteomes" id="UP000252266">
    <property type="component" value="Unassembled WGS sequence"/>
</dbReference>
<dbReference type="RefSeq" id="WP_062959148.1">
    <property type="nucleotide sequence ID" value="NZ_JPWJ01000006.1"/>
</dbReference>
<protein>
    <submittedName>
        <fullName evidence="1">Uncharacterized protein</fullName>
    </submittedName>
</protein>
<proteinExistence type="predicted"/>
<accession>A0A367X8T4</accession>
<comment type="caution">
    <text evidence="1">The sequence shown here is derived from an EMBL/GenBank/DDBJ whole genome shotgun (WGS) entry which is preliminary data.</text>
</comment>
<name>A0A367X8T4_9PROT</name>
<evidence type="ECO:0000313" key="1">
    <source>
        <dbReference type="EMBL" id="RCK50064.1"/>
    </source>
</evidence>
<gene>
    <name evidence="1" type="ORF">TH44_12470</name>
</gene>